<comment type="caution">
    <text evidence="10">The sequence shown here is derived from an EMBL/GenBank/DDBJ whole genome shotgun (WGS) entry which is preliminary data.</text>
</comment>
<dbReference type="PANTHER" id="PTHR21716">
    <property type="entry name" value="TRANSMEMBRANE PROTEIN"/>
    <property type="match status" value="1"/>
</dbReference>
<feature type="transmembrane region" description="Helical" evidence="9">
    <location>
        <begin position="147"/>
        <end position="166"/>
    </location>
</feature>
<feature type="transmembrane region" description="Helical" evidence="9">
    <location>
        <begin position="118"/>
        <end position="135"/>
    </location>
</feature>
<feature type="transmembrane region" description="Helical" evidence="9">
    <location>
        <begin position="355"/>
        <end position="371"/>
    </location>
</feature>
<evidence type="ECO:0000256" key="1">
    <source>
        <dbReference type="ARBA" id="ARBA00004651"/>
    </source>
</evidence>
<evidence type="ECO:0000256" key="4">
    <source>
        <dbReference type="ARBA" id="ARBA00022475"/>
    </source>
</evidence>
<evidence type="ECO:0000313" key="10">
    <source>
        <dbReference type="EMBL" id="GAA3065621.1"/>
    </source>
</evidence>
<dbReference type="PANTHER" id="PTHR21716:SF53">
    <property type="entry name" value="PERMEASE PERM-RELATED"/>
    <property type="match status" value="1"/>
</dbReference>
<keyword evidence="11" id="KW-1185">Reference proteome</keyword>
<keyword evidence="7 9" id="KW-0472">Membrane</keyword>
<feature type="transmembrane region" description="Helical" evidence="9">
    <location>
        <begin position="323"/>
        <end position="348"/>
    </location>
</feature>
<keyword evidence="4" id="KW-1003">Cell membrane</keyword>
<comment type="similarity">
    <text evidence="2">Belongs to the autoinducer-2 exporter (AI-2E) (TC 2.A.86) family.</text>
</comment>
<dbReference type="InterPro" id="IPR002549">
    <property type="entry name" value="AI-2E-like"/>
</dbReference>
<evidence type="ECO:0000256" key="5">
    <source>
        <dbReference type="ARBA" id="ARBA00022692"/>
    </source>
</evidence>
<reference evidence="11" key="1">
    <citation type="journal article" date="2019" name="Int. J. Syst. Evol. Microbiol.">
        <title>The Global Catalogue of Microorganisms (GCM) 10K type strain sequencing project: providing services to taxonomists for standard genome sequencing and annotation.</title>
        <authorList>
            <consortium name="The Broad Institute Genomics Platform"/>
            <consortium name="The Broad Institute Genome Sequencing Center for Infectious Disease"/>
            <person name="Wu L."/>
            <person name="Ma J."/>
        </authorList>
    </citation>
    <scope>NUCLEOTIDE SEQUENCE [LARGE SCALE GENOMIC DNA]</scope>
    <source>
        <strain evidence="11">JCM 14309</strain>
    </source>
</reference>
<proteinExistence type="inferred from homology"/>
<dbReference type="Pfam" id="PF01594">
    <property type="entry name" value="AI-2E_transport"/>
    <property type="match status" value="1"/>
</dbReference>
<evidence type="ECO:0000313" key="11">
    <source>
        <dbReference type="Proteomes" id="UP001500236"/>
    </source>
</evidence>
<accession>A0ABP6LZL3</accession>
<gene>
    <name evidence="10" type="ORF">GCM10010529_18220</name>
</gene>
<evidence type="ECO:0000256" key="2">
    <source>
        <dbReference type="ARBA" id="ARBA00009773"/>
    </source>
</evidence>
<evidence type="ECO:0000256" key="3">
    <source>
        <dbReference type="ARBA" id="ARBA00022448"/>
    </source>
</evidence>
<evidence type="ECO:0000256" key="7">
    <source>
        <dbReference type="ARBA" id="ARBA00023136"/>
    </source>
</evidence>
<feature type="compositionally biased region" description="Basic and acidic residues" evidence="8">
    <location>
        <begin position="512"/>
        <end position="528"/>
    </location>
</feature>
<evidence type="ECO:0000256" key="9">
    <source>
        <dbReference type="SAM" id="Phobius"/>
    </source>
</evidence>
<feature type="transmembrane region" description="Helical" evidence="9">
    <location>
        <begin position="391"/>
        <end position="418"/>
    </location>
</feature>
<dbReference type="EMBL" id="BAAAVT010000010">
    <property type="protein sequence ID" value="GAA3065621.1"/>
    <property type="molecule type" value="Genomic_DNA"/>
</dbReference>
<comment type="subcellular location">
    <subcellularLocation>
        <location evidence="1">Cell membrane</location>
        <topology evidence="1">Multi-pass membrane protein</topology>
    </subcellularLocation>
</comment>
<organism evidence="10 11">
    <name type="scientific">Nesterenkonia aethiopica</name>
    <dbReference type="NCBI Taxonomy" id="269144"/>
    <lineage>
        <taxon>Bacteria</taxon>
        <taxon>Bacillati</taxon>
        <taxon>Actinomycetota</taxon>
        <taxon>Actinomycetes</taxon>
        <taxon>Micrococcales</taxon>
        <taxon>Micrococcaceae</taxon>
        <taxon>Nesterenkonia</taxon>
    </lineage>
</organism>
<keyword evidence="6 9" id="KW-1133">Transmembrane helix</keyword>
<feature type="transmembrane region" description="Helical" evidence="9">
    <location>
        <begin position="94"/>
        <end position="112"/>
    </location>
</feature>
<feature type="region of interest" description="Disordered" evidence="8">
    <location>
        <begin position="471"/>
        <end position="528"/>
    </location>
</feature>
<evidence type="ECO:0000256" key="8">
    <source>
        <dbReference type="SAM" id="MobiDB-lite"/>
    </source>
</evidence>
<keyword evidence="3" id="KW-0813">Transport</keyword>
<name>A0ABP6LZL3_9MICC</name>
<feature type="transmembrane region" description="Helical" evidence="9">
    <location>
        <begin position="293"/>
        <end position="317"/>
    </location>
</feature>
<feature type="region of interest" description="Disordered" evidence="8">
    <location>
        <begin position="32"/>
        <end position="63"/>
    </location>
</feature>
<feature type="compositionally biased region" description="Low complexity" evidence="8">
    <location>
        <begin position="32"/>
        <end position="54"/>
    </location>
</feature>
<dbReference type="Proteomes" id="UP001500236">
    <property type="component" value="Unassembled WGS sequence"/>
</dbReference>
<feature type="transmembrane region" description="Helical" evidence="9">
    <location>
        <begin position="239"/>
        <end position="257"/>
    </location>
</feature>
<sequence>MERMNAEEARGDGRTQPAAVPVGAHVAVAGDAASESGVSESGVSGSGGTTAVSSRAGTDPVTSGKLEHERLAGLSDAERIQEDIPWGVRIAAAWSWRVLLILAFTGVLLWLLSYVSLLIIPLLVAALLATLLRPVHNFFRKLRFPRILAAITTILLLIAFVLGLLFQVGQQIITGFAEMADQVRVGVMELVAMAEEVGRDLGITISAEDFNQWMAEATQWVQDNSESILGGAMSIGSTAGNLMVGLILALFTLIFFLSDGRRIWDFSVNFVPRKFRPAIHGAGRRGWTALGTYVRVQVFVAAVDAVGIGIGAALLGVPFALPVAVLVFLGSFIPIIGAVVTGAIAVLLALVANGLVNALLMLGVVLLVQQIESNVLQPIVMGKAVKLHPLAVVLAVTAGTTLLGIVGALFAVPVLAFINRSVRYIVREEWRRDDEAVAMEREQQEEALRRDAERREIEAQEQETLAGIKRRFLETMPGLDPDKPAFARRGGRAGKQDDAAGEEAESSAAGSAEHDAEASRGDRASEKD</sequence>
<keyword evidence="5 9" id="KW-0812">Transmembrane</keyword>
<evidence type="ECO:0000256" key="6">
    <source>
        <dbReference type="ARBA" id="ARBA00022989"/>
    </source>
</evidence>
<protein>
    <submittedName>
        <fullName evidence="10">AI-2E family transporter</fullName>
    </submittedName>
</protein>